<dbReference type="EMBL" id="JALBCA010000110">
    <property type="protein sequence ID" value="KAI2382758.1"/>
    <property type="molecule type" value="Genomic_DNA"/>
</dbReference>
<reference evidence="1" key="1">
    <citation type="journal article" date="2022" name="bioRxiv">
        <title>Population genetic analysis of Ophidiomyces ophidiicola, the causative agent of snake fungal disease, indicates recent introductions to the USA.</title>
        <authorList>
            <person name="Ladner J.T."/>
            <person name="Palmer J.M."/>
            <person name="Ettinger C.L."/>
            <person name="Stajich J.E."/>
            <person name="Farrell T.M."/>
            <person name="Glorioso B.M."/>
            <person name="Lawson B."/>
            <person name="Price S.J."/>
            <person name="Stengle A.G."/>
            <person name="Grear D.A."/>
            <person name="Lorch J.M."/>
        </authorList>
    </citation>
    <scope>NUCLEOTIDE SEQUENCE</scope>
    <source>
        <strain evidence="1">NWHC 24266-5</strain>
    </source>
</reference>
<gene>
    <name evidence="1" type="ORF">LOY88_005749</name>
</gene>
<accession>A0ACB8US07</accession>
<proteinExistence type="predicted"/>
<protein>
    <submittedName>
        <fullName evidence="1">Uncharacterized protein</fullName>
    </submittedName>
</protein>
<sequence>MGRPSAKLLAHNPVPAVSLNKHIRAYVNATQAVSKDHSWISNPEIPSSAEILGIGDSSQPGDAVFLNPNKIVGPWQSKHLYLKTHYDLLREDAVAPLRDAVAYVRQDPRMKDTLDICIYEKVHIIGVTFSHVGVAVKVQFSTVRAGKNIVWEYSKRLISGNIVALTPASDGFQRKCVIAIVAARPLDGLKAQPCEVDLLFANPDDVDFDCQQEWLMVEARNGYYEAHRHTLTALQKMSRECFPLAEYICDIKNNVETPEYIMKNPIMNMSELHPTSNTTTLVNVSKEWPSPPEGLDQSQWRALRQILTKKLSIIQGPPGTGKTYVSVVAIKILLANMLPGDPPIIIAAQTNHALDQLLRHVAKFENNYVRLGGRSTDPEIKKRTVFELRNKSNLPYIPGGTLRPARNQLRAIVDQLTELIAPFALESCTEPLQSDFFLSLGIITQEQHESLIHGAEGWFHAGDQVDPMSAWLDEQRVPYNVTYKTEHFGFAEDEVDLEYEQLKELEAEQGLDDDDFESLRGHYMPLREGYTGRNYAGDKVVREKYLKYQDMWEIPTFARGRAYTILQNQAKNIIRDKLRFLTNAYATTASNLKVGKWERDSVILQGAKLIGMTTTGLSKYRALISSLKPKIILIEEAAEILEAPVTAACVESLEHLILVGDHKQLHGQCALKELEGEPYFLGVSMFERLVNNNVEFQCLTKQRRMAPEIRRVLAPIYDNLEDHEAVLNRPDIPGMGGVNTYFFCHVWPESSDSLLSKYNEDEAKMVVGFFVYLHMNGVPVEHITVLTFYNGQRKKILKALKDHPLLQGQYVKVVTVDSYQGEENEVILLSLVRSNDRHIGFLSVENRVCVALSRAKRGFYIFGNAEALSIHSALWWQVAQIMRQEPKRIGYFIPVTCSKHNVRTLVRDPRTWAKSDGGCLSPCGDTLDCGHKCPLRCHAMSHESVRCERPCRRLLPCGHECEKPCFIPCECDCPKARELPVEIQALQRVENLRPDSKAEQVASVQRYRDFANGGARKADAQLALATQRLAVEEQLRVADEEAFASLFGEDIVNTSSALQNSTVTRAPDIAGTARYRYVQYYSNASGQRSDKEEVSLLDL</sequence>
<name>A0ACB8US07_9EURO</name>
<evidence type="ECO:0000313" key="1">
    <source>
        <dbReference type="EMBL" id="KAI2382758.1"/>
    </source>
</evidence>
<comment type="caution">
    <text evidence="1">The sequence shown here is derived from an EMBL/GenBank/DDBJ whole genome shotgun (WGS) entry which is preliminary data.</text>
</comment>
<organism evidence="1">
    <name type="scientific">Ophidiomyces ophidiicola</name>
    <dbReference type="NCBI Taxonomy" id="1387563"/>
    <lineage>
        <taxon>Eukaryota</taxon>
        <taxon>Fungi</taxon>
        <taxon>Dikarya</taxon>
        <taxon>Ascomycota</taxon>
        <taxon>Pezizomycotina</taxon>
        <taxon>Eurotiomycetes</taxon>
        <taxon>Eurotiomycetidae</taxon>
        <taxon>Onygenales</taxon>
        <taxon>Onygenaceae</taxon>
        <taxon>Ophidiomyces</taxon>
    </lineage>
</organism>